<feature type="chain" id="PRO_5036211415" evidence="1">
    <location>
        <begin position="22"/>
        <end position="168"/>
    </location>
</feature>
<organism evidence="2">
    <name type="scientific">Oppiella nova</name>
    <dbReference type="NCBI Taxonomy" id="334625"/>
    <lineage>
        <taxon>Eukaryota</taxon>
        <taxon>Metazoa</taxon>
        <taxon>Ecdysozoa</taxon>
        <taxon>Arthropoda</taxon>
        <taxon>Chelicerata</taxon>
        <taxon>Arachnida</taxon>
        <taxon>Acari</taxon>
        <taxon>Acariformes</taxon>
        <taxon>Sarcoptiformes</taxon>
        <taxon>Oribatida</taxon>
        <taxon>Brachypylina</taxon>
        <taxon>Oppioidea</taxon>
        <taxon>Oppiidae</taxon>
        <taxon>Oppiella</taxon>
    </lineage>
</organism>
<dbReference type="Proteomes" id="UP000728032">
    <property type="component" value="Unassembled WGS sequence"/>
</dbReference>
<evidence type="ECO:0000313" key="2">
    <source>
        <dbReference type="EMBL" id="CAD7655152.1"/>
    </source>
</evidence>
<name>A0A7R9M7S9_9ACAR</name>
<reference evidence="2" key="1">
    <citation type="submission" date="2020-11" db="EMBL/GenBank/DDBJ databases">
        <authorList>
            <person name="Tran Van P."/>
        </authorList>
    </citation>
    <scope>NUCLEOTIDE SEQUENCE</scope>
</reference>
<keyword evidence="3" id="KW-1185">Reference proteome</keyword>
<gene>
    <name evidence="2" type="ORF">ONB1V03_LOCUS11797</name>
</gene>
<protein>
    <submittedName>
        <fullName evidence="2">Uncharacterized protein</fullName>
    </submittedName>
</protein>
<evidence type="ECO:0000313" key="3">
    <source>
        <dbReference type="Proteomes" id="UP000728032"/>
    </source>
</evidence>
<keyword evidence="1" id="KW-0732">Signal</keyword>
<accession>A0A7R9M7S9</accession>
<dbReference type="AlphaFoldDB" id="A0A7R9M7S9"/>
<evidence type="ECO:0000256" key="1">
    <source>
        <dbReference type="SAM" id="SignalP"/>
    </source>
</evidence>
<feature type="signal peptide" evidence="1">
    <location>
        <begin position="1"/>
        <end position="21"/>
    </location>
</feature>
<dbReference type="EMBL" id="OC923901">
    <property type="protein sequence ID" value="CAD7655152.1"/>
    <property type="molecule type" value="Genomic_DNA"/>
</dbReference>
<sequence length="168" mass="18119">MWSTRSILLTFVVLCIVMINGDPLKPMPKTAELPIGAYDEGCMCGAVGHHCGSRVATGQLHGLCSPVLYECLVGEKVARYIGDCTIDGVPGKCTEGDFGQDKCNDPCMCGRQMGKHCGSRVGTYLSGTCKKDGYYYCESGYMEPAYHSRDCPEGICFTDNGTGRDICP</sequence>
<dbReference type="EMBL" id="CAJPVJ010009076">
    <property type="protein sequence ID" value="CAG2172339.1"/>
    <property type="molecule type" value="Genomic_DNA"/>
</dbReference>
<proteinExistence type="predicted"/>